<organism evidence="1 2">
    <name type="scientific">Trichinella papuae</name>
    <dbReference type="NCBI Taxonomy" id="268474"/>
    <lineage>
        <taxon>Eukaryota</taxon>
        <taxon>Metazoa</taxon>
        <taxon>Ecdysozoa</taxon>
        <taxon>Nematoda</taxon>
        <taxon>Enoplea</taxon>
        <taxon>Dorylaimia</taxon>
        <taxon>Trichinellida</taxon>
        <taxon>Trichinellidae</taxon>
        <taxon>Trichinella</taxon>
    </lineage>
</organism>
<gene>
    <name evidence="1" type="ORF">T10_5747</name>
</gene>
<dbReference type="Proteomes" id="UP000054843">
    <property type="component" value="Unassembled WGS sequence"/>
</dbReference>
<protein>
    <submittedName>
        <fullName evidence="1">Uncharacterized protein</fullName>
    </submittedName>
</protein>
<keyword evidence="2" id="KW-1185">Reference proteome</keyword>
<dbReference type="EMBL" id="JYDO01001653">
    <property type="protein sequence ID" value="KRZ63955.1"/>
    <property type="molecule type" value="Genomic_DNA"/>
</dbReference>
<sequence>MQITITIKVPYHHVMLLRKGVSELLRSIPLFYLYYFSSKHLSTHFVNSYL</sequence>
<name>A0A0V1LWS2_9BILA</name>
<evidence type="ECO:0000313" key="2">
    <source>
        <dbReference type="Proteomes" id="UP000054843"/>
    </source>
</evidence>
<accession>A0A0V1LWS2</accession>
<comment type="caution">
    <text evidence="1">The sequence shown here is derived from an EMBL/GenBank/DDBJ whole genome shotgun (WGS) entry which is preliminary data.</text>
</comment>
<proteinExistence type="predicted"/>
<dbReference type="AlphaFoldDB" id="A0A0V1LWS2"/>
<reference evidence="1 2" key="1">
    <citation type="submission" date="2015-01" db="EMBL/GenBank/DDBJ databases">
        <title>Evolution of Trichinella species and genotypes.</title>
        <authorList>
            <person name="Korhonen P.K."/>
            <person name="Edoardo P."/>
            <person name="Giuseppe L.R."/>
            <person name="Gasser R.B."/>
        </authorList>
    </citation>
    <scope>NUCLEOTIDE SEQUENCE [LARGE SCALE GENOMIC DNA]</scope>
    <source>
        <strain evidence="1">ISS1980</strain>
    </source>
</reference>
<evidence type="ECO:0000313" key="1">
    <source>
        <dbReference type="EMBL" id="KRZ63955.1"/>
    </source>
</evidence>